<feature type="compositionally biased region" description="Basic and acidic residues" evidence="1">
    <location>
        <begin position="440"/>
        <end position="449"/>
    </location>
</feature>
<proteinExistence type="predicted"/>
<feature type="compositionally biased region" description="Acidic residues" evidence="1">
    <location>
        <begin position="301"/>
        <end position="325"/>
    </location>
</feature>
<dbReference type="EMBL" id="LK032546">
    <property type="protein sequence ID" value="CDY43148.1"/>
    <property type="molecule type" value="Genomic_DNA"/>
</dbReference>
<dbReference type="Gramene" id="CDY43148">
    <property type="protein sequence ID" value="CDY43148"/>
    <property type="gene ID" value="GSBRNA2T00076123001"/>
</dbReference>
<feature type="compositionally biased region" description="Low complexity" evidence="1">
    <location>
        <begin position="213"/>
        <end position="227"/>
    </location>
</feature>
<dbReference type="CDD" id="cd05162">
    <property type="entry name" value="PWWP"/>
    <property type="match status" value="1"/>
</dbReference>
<feature type="domain" description="PWWP" evidence="2">
    <location>
        <begin position="9"/>
        <end position="64"/>
    </location>
</feature>
<dbReference type="InterPro" id="IPR000313">
    <property type="entry name" value="PWWP_dom"/>
</dbReference>
<dbReference type="PROSITE" id="PS50812">
    <property type="entry name" value="PWWP"/>
    <property type="match status" value="1"/>
</dbReference>
<dbReference type="AlphaFoldDB" id="A0A078I228"/>
<dbReference type="PANTHER" id="PTHR33697">
    <property type="entry name" value="T17B22.17 PROTEIN-RELATED"/>
    <property type="match status" value="1"/>
</dbReference>
<feature type="region of interest" description="Disordered" evidence="1">
    <location>
        <begin position="301"/>
        <end position="453"/>
    </location>
</feature>
<sequence>MEGAAGCTVGSIVWVRRRNGSWWPGKILGQDDLDSTHITSPRSGTPVKLLGREDASVDWYNLEKSKRVKPFRCGDFDDCIEKVENSQGLTIRKREKYARREDAILHALELEKEILKKEVKVERPRPRARGDSPDAAAKERMVVSRVHDISNGGLGRNHVGDVRHLHKDKEEEQTRFEEEAQPRMRGLQDFGLRTAPSKRKFSSSNGPTDTSFKSLVRSNSSASSSGDHSMERPSFTLGKEKTRNSMEAKRTKYMFAPNESNDVLDLHESLLSHRAAMHSSFAGGDHSRYSLSEYDPPEFLEDVESVSSESETDSSDMEEDTDDDIPLLSGAGRHSEQHNPFSRHMSAEDESTSSEEDCYESSMSGDSSHLYSQDPDNEAGTVSKWQLKGKRNMRNLPRRSARNGRYSEYKRRAFGQKPMGYGLDSSGTNDMSDGTDDTDPNERQFRDRMIGPGDDEYRLSSMVASGFKNIYSHDMLDWDDDPWEGQIGKKKRWEEKFEGSGQEFHASSHRHSRRNMYSPLMDVELEVRGSYQKGPVPIVSLMSKLNSRAIIGHPVEVEVLADGSSEPYIQRTEYFGNETTYHDKPFLLPHAWKTARRSSSRVPRLQPLSPSLEADADVHSPADQGRKPFFKKLGSGNLSTDDNSLRRSNLMHIPRPPGERKQQQQKKVMKNTNATPSQKTRALSSFGSEQAHSGIKALGDGTHELSNRRVLQGPPTVACIPVKLVFSRLLEKINRPPSKPL</sequence>
<feature type="compositionally biased region" description="Basic and acidic residues" evidence="1">
    <location>
        <begin position="158"/>
        <end position="182"/>
    </location>
</feature>
<name>A0A078I228_BRANA</name>
<dbReference type="STRING" id="3708.A0A078I228"/>
<keyword evidence="5" id="KW-1185">Reference proteome</keyword>
<evidence type="ECO:0000313" key="5">
    <source>
        <dbReference type="Proteomes" id="UP000028999"/>
    </source>
</evidence>
<organism evidence="4 5">
    <name type="scientific">Brassica napus</name>
    <name type="common">Rape</name>
    <dbReference type="NCBI Taxonomy" id="3708"/>
    <lineage>
        <taxon>Eukaryota</taxon>
        <taxon>Viridiplantae</taxon>
        <taxon>Streptophyta</taxon>
        <taxon>Embryophyta</taxon>
        <taxon>Tracheophyta</taxon>
        <taxon>Spermatophyta</taxon>
        <taxon>Magnoliopsida</taxon>
        <taxon>eudicotyledons</taxon>
        <taxon>Gunneridae</taxon>
        <taxon>Pentapetalae</taxon>
        <taxon>rosids</taxon>
        <taxon>malvids</taxon>
        <taxon>Brassicales</taxon>
        <taxon>Brassicaceae</taxon>
        <taxon>Brassiceae</taxon>
        <taxon>Brassica</taxon>
    </lineage>
</organism>
<reference evidence="3" key="3">
    <citation type="submission" date="2021-01" db="EMBL/GenBank/DDBJ databases">
        <authorList>
            <consortium name="Genoscope - CEA"/>
            <person name="William W."/>
        </authorList>
    </citation>
    <scope>NUCLEOTIDE SEQUENCE</scope>
</reference>
<feature type="compositionally biased region" description="Basic residues" evidence="1">
    <location>
        <begin position="387"/>
        <end position="402"/>
    </location>
</feature>
<feature type="compositionally biased region" description="Polar residues" evidence="1">
    <location>
        <begin position="202"/>
        <end position="212"/>
    </location>
</feature>
<feature type="compositionally biased region" description="Acidic residues" evidence="1">
    <location>
        <begin position="348"/>
        <end position="359"/>
    </location>
</feature>
<evidence type="ECO:0000256" key="1">
    <source>
        <dbReference type="SAM" id="MobiDB-lite"/>
    </source>
</evidence>
<dbReference type="InterPro" id="IPR044679">
    <property type="entry name" value="PWWP2-like"/>
</dbReference>
<dbReference type="PANTHER" id="PTHR33697:SF2">
    <property type="entry name" value="T17B22.17 PROTEIN"/>
    <property type="match status" value="1"/>
</dbReference>
<evidence type="ECO:0000313" key="3">
    <source>
        <dbReference type="EMBL" id="CAF2103540.1"/>
    </source>
</evidence>
<dbReference type="Gene3D" id="2.30.30.140">
    <property type="match status" value="1"/>
</dbReference>
<dbReference type="Proteomes" id="UP001295469">
    <property type="component" value="Chromosome A05"/>
</dbReference>
<reference evidence="4" key="2">
    <citation type="submission" date="2014-06" db="EMBL/GenBank/DDBJ databases">
        <authorList>
            <person name="Genoscope - CEA"/>
        </authorList>
    </citation>
    <scope>NUCLEOTIDE SEQUENCE</scope>
</reference>
<protein>
    <submittedName>
        <fullName evidence="3">(rape) hypothetical protein</fullName>
    </submittedName>
    <submittedName>
        <fullName evidence="4">BnaA05g32380D protein</fullName>
    </submittedName>
</protein>
<feature type="region of interest" description="Disordered" evidence="1">
    <location>
        <begin position="149"/>
        <end position="246"/>
    </location>
</feature>
<dbReference type="OMA" id="CQVNESE"/>
<feature type="compositionally biased region" description="Polar residues" evidence="1">
    <location>
        <begin position="670"/>
        <end position="680"/>
    </location>
</feature>
<dbReference type="Proteomes" id="UP000028999">
    <property type="component" value="Unassembled WGS sequence"/>
</dbReference>
<gene>
    <name evidence="4" type="primary">BnaA05g32380D</name>
    <name evidence="3" type="ORF">DARMORV10_A05P44050.1</name>
    <name evidence="4" type="ORF">GSBRNA2T00076123001</name>
</gene>
<dbReference type="EMBL" id="HG994359">
    <property type="protein sequence ID" value="CAF2103540.1"/>
    <property type="molecule type" value="Genomic_DNA"/>
</dbReference>
<evidence type="ECO:0000259" key="2">
    <source>
        <dbReference type="PROSITE" id="PS50812"/>
    </source>
</evidence>
<dbReference type="Pfam" id="PF00855">
    <property type="entry name" value="PWWP"/>
    <property type="match status" value="1"/>
</dbReference>
<dbReference type="SUPFAM" id="SSF63748">
    <property type="entry name" value="Tudor/PWWP/MBT"/>
    <property type="match status" value="1"/>
</dbReference>
<reference evidence="4 5" key="1">
    <citation type="journal article" date="2014" name="Science">
        <title>Plant genetics. Early allopolyploid evolution in the post-Neolithic Brassica napus oilseed genome.</title>
        <authorList>
            <person name="Chalhoub B."/>
            <person name="Denoeud F."/>
            <person name="Liu S."/>
            <person name="Parkin I.A."/>
            <person name="Tang H."/>
            <person name="Wang X."/>
            <person name="Chiquet J."/>
            <person name="Belcram H."/>
            <person name="Tong C."/>
            <person name="Samans B."/>
            <person name="Correa M."/>
            <person name="Da Silva C."/>
            <person name="Just J."/>
            <person name="Falentin C."/>
            <person name="Koh C.S."/>
            <person name="Le Clainche I."/>
            <person name="Bernard M."/>
            <person name="Bento P."/>
            <person name="Noel B."/>
            <person name="Labadie K."/>
            <person name="Alberti A."/>
            <person name="Charles M."/>
            <person name="Arnaud D."/>
            <person name="Guo H."/>
            <person name="Daviaud C."/>
            <person name="Alamery S."/>
            <person name="Jabbari K."/>
            <person name="Zhao M."/>
            <person name="Edger P.P."/>
            <person name="Chelaifa H."/>
            <person name="Tack D."/>
            <person name="Lassalle G."/>
            <person name="Mestiri I."/>
            <person name="Schnel N."/>
            <person name="Le Paslier M.C."/>
            <person name="Fan G."/>
            <person name="Renault V."/>
            <person name="Bayer P.E."/>
            <person name="Golicz A.A."/>
            <person name="Manoli S."/>
            <person name="Lee T.H."/>
            <person name="Thi V.H."/>
            <person name="Chalabi S."/>
            <person name="Hu Q."/>
            <person name="Fan C."/>
            <person name="Tollenaere R."/>
            <person name="Lu Y."/>
            <person name="Battail C."/>
            <person name="Shen J."/>
            <person name="Sidebottom C.H."/>
            <person name="Wang X."/>
            <person name="Canaguier A."/>
            <person name="Chauveau A."/>
            <person name="Berard A."/>
            <person name="Deniot G."/>
            <person name="Guan M."/>
            <person name="Liu Z."/>
            <person name="Sun F."/>
            <person name="Lim Y.P."/>
            <person name="Lyons E."/>
            <person name="Town C.D."/>
            <person name="Bancroft I."/>
            <person name="Wang X."/>
            <person name="Meng J."/>
            <person name="Ma J."/>
            <person name="Pires J.C."/>
            <person name="King G.J."/>
            <person name="Brunel D."/>
            <person name="Delourme R."/>
            <person name="Renard M."/>
            <person name="Aury J.M."/>
            <person name="Adams K.L."/>
            <person name="Batley J."/>
            <person name="Snowdon R.J."/>
            <person name="Tost J."/>
            <person name="Edwards D."/>
            <person name="Zhou Y."/>
            <person name="Hua W."/>
            <person name="Sharpe A.G."/>
            <person name="Paterson A.H."/>
            <person name="Guan C."/>
            <person name="Wincker P."/>
        </authorList>
    </citation>
    <scope>NUCLEOTIDE SEQUENCE [LARGE SCALE GENOMIC DNA]</scope>
    <source>
        <strain evidence="5">cv. Darmor-bzh</strain>
    </source>
</reference>
<accession>A0A078I228</accession>
<dbReference type="PaxDb" id="3708-A0A078I228"/>
<feature type="region of interest" description="Disordered" evidence="1">
    <location>
        <begin position="596"/>
        <end position="680"/>
    </location>
</feature>
<feature type="compositionally biased region" description="Basic and acidic residues" evidence="1">
    <location>
        <begin position="616"/>
        <end position="626"/>
    </location>
</feature>
<evidence type="ECO:0000313" key="4">
    <source>
        <dbReference type="EMBL" id="CDY43148.1"/>
    </source>
</evidence>